<dbReference type="AlphaFoldDB" id="X0YQQ8"/>
<keyword evidence="1" id="KW-0472">Membrane</keyword>
<accession>X0YQQ8</accession>
<comment type="caution">
    <text evidence="2">The sequence shown here is derived from an EMBL/GenBank/DDBJ whole genome shotgun (WGS) entry which is preliminary data.</text>
</comment>
<organism evidence="2">
    <name type="scientific">marine sediment metagenome</name>
    <dbReference type="NCBI Taxonomy" id="412755"/>
    <lineage>
        <taxon>unclassified sequences</taxon>
        <taxon>metagenomes</taxon>
        <taxon>ecological metagenomes</taxon>
    </lineage>
</organism>
<keyword evidence="1" id="KW-0812">Transmembrane</keyword>
<evidence type="ECO:0008006" key="3">
    <source>
        <dbReference type="Google" id="ProtNLM"/>
    </source>
</evidence>
<proteinExistence type="predicted"/>
<protein>
    <recommendedName>
        <fullName evidence="3">DUF1573 domain-containing protein</fullName>
    </recommendedName>
</protein>
<feature type="non-terminal residue" evidence="2">
    <location>
        <position position="68"/>
    </location>
</feature>
<sequence>MVRKNKIFIILISIVVIIGAFLIFYNIQNNSSQPPTISISEGEWDFGKIKEDERPVHSFTIKNTGREE</sequence>
<reference evidence="2" key="1">
    <citation type="journal article" date="2014" name="Front. Microbiol.">
        <title>High frequency of phylogenetically diverse reductive dehalogenase-homologous genes in deep subseafloor sedimentary metagenomes.</title>
        <authorList>
            <person name="Kawai M."/>
            <person name="Futagami T."/>
            <person name="Toyoda A."/>
            <person name="Takaki Y."/>
            <person name="Nishi S."/>
            <person name="Hori S."/>
            <person name="Arai W."/>
            <person name="Tsubouchi T."/>
            <person name="Morono Y."/>
            <person name="Uchiyama I."/>
            <person name="Ito T."/>
            <person name="Fujiyama A."/>
            <person name="Inagaki F."/>
            <person name="Takami H."/>
        </authorList>
    </citation>
    <scope>NUCLEOTIDE SEQUENCE</scope>
    <source>
        <strain evidence="2">Expedition CK06-06</strain>
    </source>
</reference>
<feature type="transmembrane region" description="Helical" evidence="1">
    <location>
        <begin position="7"/>
        <end position="27"/>
    </location>
</feature>
<evidence type="ECO:0000313" key="2">
    <source>
        <dbReference type="EMBL" id="GAG58575.1"/>
    </source>
</evidence>
<keyword evidence="1" id="KW-1133">Transmembrane helix</keyword>
<gene>
    <name evidence="2" type="ORF">S01H4_17021</name>
</gene>
<evidence type="ECO:0000256" key="1">
    <source>
        <dbReference type="SAM" id="Phobius"/>
    </source>
</evidence>
<dbReference type="EMBL" id="BART01007482">
    <property type="protein sequence ID" value="GAG58575.1"/>
    <property type="molecule type" value="Genomic_DNA"/>
</dbReference>
<name>X0YQQ8_9ZZZZ</name>